<sequence length="1068" mass="117332">MRKLFLSILLLPMVLVAQEITINGTVMEEETRQPLPGASVLLKGTAKGTVTDFDGKFQLDAKKGDVLVFSFIGMKSKEITVSSTTVEVFLETNISQLDEIVISTGYFDINKRDLSGSISQVNSEKLEQQRTQSVEQLLQGQVAGVVVTENGEPGGGVAISIRGTNSFLGGTQPLYIVDGLPVDSVEDAQGNAGAGASQNSLSFLNPNDIEKIEVLKDAAATAVYGARGANGVVLITTKTGGSTNGRDNLTITVDNFLTTITNKINVMDGPTFENYMNRRAINQLYINITNPLDNTDPFDGSQALTVANYPQLDGFSIPYPTTTGVNTDWQDVVFTEAFSQSYNLSYRGGDKKNNFLVSLGLIDTEGVIINTGNKRVTLNVNGSRKAFNDKIDIFSKTNIAYNKGNSASVGNGDLLLNRSVTSQALQFQPVFGLLAIGEDDTEYAELNEGNIISNPFTLARDVTDLKENYNLIQNLAVTAKITPNLTGVVKGAYNFQKSDRDIYYPTNTTRGRRNNGEASQASRQYRKLYGEVNLRYRNRFGKHRIDAVAIGTVEDVRIRTMFNRAFGFGSDVLEFYDLSAATDILPPESNFLDSRLLSSILRVGYNYKRKYFLDVNARIDASSKLAKGNKANFFPSVALAWLASDEKFLRKSEAISNLKFRLSYGRVGNDAIPPFQSLSLGEAIRYNFNGQIATGFIESNLPNPNLKWELTDQFNFGVDLGLKNDKVNVTIDTYYKLTSDLLQNVILPASNGFVTILDNFGEVENYGLEIALNSNIISNDNFKWDFGTNFTLNRNNLKSLNSNLDFQLGPNVGFAQENPILFNVGSPLGIFWGAQTNGIYESWEEANASGIAGAAPGERRYINNDTNTVDSNGNQVINFDDYAQIGDPNPDFNIAINNNFKYKNWDLSMLITAQKGGDIFWVDTWPIAGNSNTRNGLASAFQDSWQAPLNVDATGNVFSDPSVGKTSGVAYPAPIIDANSPRIISSDRNVFDGSFIRLKNVNLGYTFNFKNSNSLRVYATAQNLVTITDYPGYDPEVTTFNKDPQRRGVDFGGYPGVQTYSFGLNFNY</sequence>
<evidence type="ECO:0000256" key="8">
    <source>
        <dbReference type="SAM" id="SignalP"/>
    </source>
</evidence>
<keyword evidence="5 7" id="KW-0472">Membrane</keyword>
<dbReference type="PROSITE" id="PS52016">
    <property type="entry name" value="TONB_DEPENDENT_REC_3"/>
    <property type="match status" value="1"/>
</dbReference>
<feature type="domain" description="TonB-dependent receptor plug" evidence="9">
    <location>
        <begin position="111"/>
        <end position="232"/>
    </location>
</feature>
<dbReference type="InterPro" id="IPR039426">
    <property type="entry name" value="TonB-dep_rcpt-like"/>
</dbReference>
<keyword evidence="2 7" id="KW-0813">Transport</keyword>
<dbReference type="PROSITE" id="PS00018">
    <property type="entry name" value="EF_HAND_1"/>
    <property type="match status" value="1"/>
</dbReference>
<evidence type="ECO:0000313" key="10">
    <source>
        <dbReference type="EMBL" id="GAA4818076.1"/>
    </source>
</evidence>
<dbReference type="Gene3D" id="2.60.40.1120">
    <property type="entry name" value="Carboxypeptidase-like, regulatory domain"/>
    <property type="match status" value="1"/>
</dbReference>
<dbReference type="InterPro" id="IPR036942">
    <property type="entry name" value="Beta-barrel_TonB_sf"/>
</dbReference>
<comment type="subcellular location">
    <subcellularLocation>
        <location evidence="1 7">Cell outer membrane</location>
        <topology evidence="1 7">Multi-pass membrane protein</topology>
    </subcellularLocation>
</comment>
<keyword evidence="4 7" id="KW-0812">Transmembrane</keyword>
<evidence type="ECO:0000256" key="7">
    <source>
        <dbReference type="PROSITE-ProRule" id="PRU01360"/>
    </source>
</evidence>
<dbReference type="InterPro" id="IPR023997">
    <property type="entry name" value="TonB-dep_OMP_SusC/RagA_CS"/>
</dbReference>
<dbReference type="InterPro" id="IPR012910">
    <property type="entry name" value="Plug_dom"/>
</dbReference>
<feature type="signal peptide" evidence="8">
    <location>
        <begin position="1"/>
        <end position="17"/>
    </location>
</feature>
<keyword evidence="8" id="KW-0732">Signal</keyword>
<dbReference type="InterPro" id="IPR008969">
    <property type="entry name" value="CarboxyPept-like_regulatory"/>
</dbReference>
<comment type="caution">
    <text evidence="10">The sequence shown here is derived from an EMBL/GenBank/DDBJ whole genome shotgun (WGS) entry which is preliminary data.</text>
</comment>
<dbReference type="Gene3D" id="2.40.170.20">
    <property type="entry name" value="TonB-dependent receptor, beta-barrel domain"/>
    <property type="match status" value="1"/>
</dbReference>
<dbReference type="RefSeq" id="WP_345278024.1">
    <property type="nucleotide sequence ID" value="NZ_BAABJW010000005.1"/>
</dbReference>
<dbReference type="Gene3D" id="2.170.130.10">
    <property type="entry name" value="TonB-dependent receptor, plug domain"/>
    <property type="match status" value="1"/>
</dbReference>
<feature type="chain" id="PRO_5045746246" evidence="8">
    <location>
        <begin position="18"/>
        <end position="1068"/>
    </location>
</feature>
<evidence type="ECO:0000259" key="9">
    <source>
        <dbReference type="Pfam" id="PF07715"/>
    </source>
</evidence>
<keyword evidence="11" id="KW-1185">Reference proteome</keyword>
<keyword evidence="3 7" id="KW-1134">Transmembrane beta strand</keyword>
<keyword evidence="10" id="KW-0675">Receptor</keyword>
<gene>
    <name evidence="10" type="ORF">GCM10023330_28640</name>
</gene>
<comment type="similarity">
    <text evidence="7">Belongs to the TonB-dependent receptor family.</text>
</comment>
<name>A0ABP9CUN5_9FLAO</name>
<dbReference type="SUPFAM" id="SSF56935">
    <property type="entry name" value="Porins"/>
    <property type="match status" value="1"/>
</dbReference>
<dbReference type="Proteomes" id="UP001501433">
    <property type="component" value="Unassembled WGS sequence"/>
</dbReference>
<evidence type="ECO:0000313" key="11">
    <source>
        <dbReference type="Proteomes" id="UP001501433"/>
    </source>
</evidence>
<accession>A0ABP9CUN5</accession>
<evidence type="ECO:0000256" key="4">
    <source>
        <dbReference type="ARBA" id="ARBA00022692"/>
    </source>
</evidence>
<proteinExistence type="inferred from homology"/>
<evidence type="ECO:0000256" key="5">
    <source>
        <dbReference type="ARBA" id="ARBA00023136"/>
    </source>
</evidence>
<dbReference type="Pfam" id="PF07715">
    <property type="entry name" value="Plug"/>
    <property type="match status" value="1"/>
</dbReference>
<dbReference type="InterPro" id="IPR018247">
    <property type="entry name" value="EF_Hand_1_Ca_BS"/>
</dbReference>
<protein>
    <submittedName>
        <fullName evidence="10">TonB-dependent receptor</fullName>
    </submittedName>
</protein>
<dbReference type="InterPro" id="IPR037066">
    <property type="entry name" value="Plug_dom_sf"/>
</dbReference>
<reference evidence="11" key="1">
    <citation type="journal article" date="2019" name="Int. J. Syst. Evol. Microbiol.">
        <title>The Global Catalogue of Microorganisms (GCM) 10K type strain sequencing project: providing services to taxonomists for standard genome sequencing and annotation.</title>
        <authorList>
            <consortium name="The Broad Institute Genomics Platform"/>
            <consortium name="The Broad Institute Genome Sequencing Center for Infectious Disease"/>
            <person name="Wu L."/>
            <person name="Ma J."/>
        </authorList>
    </citation>
    <scope>NUCLEOTIDE SEQUENCE [LARGE SCALE GENOMIC DNA]</scope>
    <source>
        <strain evidence="11">JCM 18325</strain>
    </source>
</reference>
<dbReference type="EMBL" id="BAABJW010000005">
    <property type="protein sequence ID" value="GAA4818076.1"/>
    <property type="molecule type" value="Genomic_DNA"/>
</dbReference>
<dbReference type="InterPro" id="IPR023996">
    <property type="entry name" value="TonB-dep_OMP_SusC/RagA"/>
</dbReference>
<keyword evidence="6 7" id="KW-0998">Cell outer membrane</keyword>
<dbReference type="NCBIfam" id="TIGR04057">
    <property type="entry name" value="SusC_RagA_signa"/>
    <property type="match status" value="1"/>
</dbReference>
<dbReference type="SUPFAM" id="SSF49464">
    <property type="entry name" value="Carboxypeptidase regulatory domain-like"/>
    <property type="match status" value="1"/>
</dbReference>
<evidence type="ECO:0000256" key="1">
    <source>
        <dbReference type="ARBA" id="ARBA00004571"/>
    </source>
</evidence>
<evidence type="ECO:0000256" key="6">
    <source>
        <dbReference type="ARBA" id="ARBA00023237"/>
    </source>
</evidence>
<evidence type="ECO:0000256" key="3">
    <source>
        <dbReference type="ARBA" id="ARBA00022452"/>
    </source>
</evidence>
<dbReference type="Pfam" id="PF13715">
    <property type="entry name" value="CarbopepD_reg_2"/>
    <property type="match status" value="1"/>
</dbReference>
<organism evidence="10 11">
    <name type="scientific">Litoribaculum gwangyangense</name>
    <dbReference type="NCBI Taxonomy" id="1130722"/>
    <lineage>
        <taxon>Bacteria</taxon>
        <taxon>Pseudomonadati</taxon>
        <taxon>Bacteroidota</taxon>
        <taxon>Flavobacteriia</taxon>
        <taxon>Flavobacteriales</taxon>
        <taxon>Flavobacteriaceae</taxon>
        <taxon>Litoribaculum</taxon>
    </lineage>
</organism>
<evidence type="ECO:0000256" key="2">
    <source>
        <dbReference type="ARBA" id="ARBA00022448"/>
    </source>
</evidence>
<dbReference type="NCBIfam" id="TIGR04056">
    <property type="entry name" value="OMP_RagA_SusC"/>
    <property type="match status" value="1"/>
</dbReference>